<dbReference type="AlphaFoldDB" id="C7M329"/>
<dbReference type="PANTHER" id="PTHR28259">
    <property type="entry name" value="FLUORIDE EXPORT PROTEIN 1-RELATED"/>
    <property type="match status" value="1"/>
</dbReference>
<dbReference type="NCBIfam" id="TIGR00494">
    <property type="entry name" value="crcB"/>
    <property type="match status" value="1"/>
</dbReference>
<dbReference type="STRING" id="525909.Afer_0455"/>
<feature type="transmembrane region" description="Helical" evidence="10">
    <location>
        <begin position="100"/>
        <end position="121"/>
    </location>
</feature>
<dbReference type="HOGENOM" id="CLU_114342_2_0_11"/>
<dbReference type="GO" id="GO:0046872">
    <property type="term" value="F:metal ion binding"/>
    <property type="evidence" value="ECO:0007669"/>
    <property type="project" value="UniProtKB-KW"/>
</dbReference>
<comment type="subcellular location">
    <subcellularLocation>
        <location evidence="1 10">Cell membrane</location>
        <topology evidence="1 10">Multi-pass membrane protein</topology>
    </subcellularLocation>
</comment>
<dbReference type="RefSeq" id="WP_015797922.1">
    <property type="nucleotide sequence ID" value="NC_013124.1"/>
</dbReference>
<evidence type="ECO:0000256" key="9">
    <source>
        <dbReference type="ARBA" id="ARBA00049940"/>
    </source>
</evidence>
<protein>
    <recommendedName>
        <fullName evidence="10">Fluoride-specific ion channel FluC</fullName>
    </recommendedName>
</protein>
<keyword evidence="10" id="KW-0479">Metal-binding</keyword>
<dbReference type="InterPro" id="IPR003691">
    <property type="entry name" value="FluC"/>
</dbReference>
<dbReference type="KEGG" id="afo:Afer_0455"/>
<dbReference type="Pfam" id="PF02537">
    <property type="entry name" value="CRCB"/>
    <property type="match status" value="1"/>
</dbReference>
<dbReference type="GO" id="GO:0140114">
    <property type="term" value="P:cellular detoxification of fluoride"/>
    <property type="evidence" value="ECO:0007669"/>
    <property type="project" value="UniProtKB-UniRule"/>
</dbReference>
<organism evidence="11 12">
    <name type="scientific">Acidimicrobium ferrooxidans (strain DSM 10331 / JCM 15462 / NBRC 103882 / ICP)</name>
    <dbReference type="NCBI Taxonomy" id="525909"/>
    <lineage>
        <taxon>Bacteria</taxon>
        <taxon>Bacillati</taxon>
        <taxon>Actinomycetota</taxon>
        <taxon>Acidimicrobiia</taxon>
        <taxon>Acidimicrobiales</taxon>
        <taxon>Acidimicrobiaceae</taxon>
        <taxon>Acidimicrobium</taxon>
    </lineage>
</organism>
<sequence length="125" mass="12989">MTWVLVAIAGAAGAIVRWAVDRVLMGRVLPQATFPWGTLTINLSGSLALGLVTGLALGGLLPANLATVIDGGFIGAYTTFSTLAVESLALARRRQLTRSLANMLGTVVAGSLLAWIGLWVAEHPH</sequence>
<comment type="function">
    <text evidence="9 10">Fluoride-specific ion channel. Important for reducing fluoride concentration in the cell, thus reducing its toxicity.</text>
</comment>
<evidence type="ECO:0000256" key="8">
    <source>
        <dbReference type="ARBA" id="ARBA00035585"/>
    </source>
</evidence>
<feature type="binding site" evidence="10">
    <location>
        <position position="78"/>
    </location>
    <ligand>
        <name>Na(+)</name>
        <dbReference type="ChEBI" id="CHEBI:29101"/>
        <note>structural</note>
    </ligand>
</feature>
<keyword evidence="3 10" id="KW-0812">Transmembrane</keyword>
<dbReference type="GO" id="GO:0005886">
    <property type="term" value="C:plasma membrane"/>
    <property type="evidence" value="ECO:0007669"/>
    <property type="project" value="UniProtKB-SubCell"/>
</dbReference>
<gene>
    <name evidence="10" type="primary">fluC</name>
    <name evidence="10" type="synonym">crcB</name>
    <name evidence="11" type="ordered locus">Afer_0455</name>
</gene>
<keyword evidence="10" id="KW-0915">Sodium</keyword>
<keyword evidence="6 10" id="KW-0407">Ion channel</keyword>
<evidence type="ECO:0000256" key="2">
    <source>
        <dbReference type="ARBA" id="ARBA00022475"/>
    </source>
</evidence>
<dbReference type="EMBL" id="CP001631">
    <property type="protein sequence ID" value="ACU53423.1"/>
    <property type="molecule type" value="Genomic_DNA"/>
</dbReference>
<reference evidence="11 12" key="1">
    <citation type="journal article" date="2009" name="Stand. Genomic Sci.">
        <title>Complete genome sequence of Acidimicrobium ferrooxidans type strain (ICP).</title>
        <authorList>
            <person name="Clum A."/>
            <person name="Nolan M."/>
            <person name="Lang E."/>
            <person name="Glavina Del Rio T."/>
            <person name="Tice H."/>
            <person name="Copeland A."/>
            <person name="Cheng J.F."/>
            <person name="Lucas S."/>
            <person name="Chen F."/>
            <person name="Bruce D."/>
            <person name="Goodwin L."/>
            <person name="Pitluck S."/>
            <person name="Ivanova N."/>
            <person name="Mavrommatis K."/>
            <person name="Mikhailova N."/>
            <person name="Pati A."/>
            <person name="Chen A."/>
            <person name="Palaniappan K."/>
            <person name="Goker M."/>
            <person name="Spring S."/>
            <person name="Land M."/>
            <person name="Hauser L."/>
            <person name="Chang Y.J."/>
            <person name="Jeffries C.C."/>
            <person name="Chain P."/>
            <person name="Bristow J."/>
            <person name="Eisen J.A."/>
            <person name="Markowitz V."/>
            <person name="Hugenholtz P."/>
            <person name="Kyrpides N.C."/>
            <person name="Klenk H.P."/>
            <person name="Lapidus A."/>
        </authorList>
    </citation>
    <scope>NUCLEOTIDE SEQUENCE [LARGE SCALE GENOMIC DNA]</scope>
    <source>
        <strain evidence="12">DSM 10331 / JCM 15462 / NBRC 103882 / ICP</strain>
    </source>
</reference>
<feature type="binding site" evidence="10">
    <location>
        <position position="75"/>
    </location>
    <ligand>
        <name>Na(+)</name>
        <dbReference type="ChEBI" id="CHEBI:29101"/>
        <note>structural</note>
    </ligand>
</feature>
<evidence type="ECO:0000313" key="12">
    <source>
        <dbReference type="Proteomes" id="UP000000771"/>
    </source>
</evidence>
<evidence type="ECO:0000256" key="5">
    <source>
        <dbReference type="ARBA" id="ARBA00023136"/>
    </source>
</evidence>
<comment type="catalytic activity">
    <reaction evidence="8">
        <text>fluoride(in) = fluoride(out)</text>
        <dbReference type="Rhea" id="RHEA:76159"/>
        <dbReference type="ChEBI" id="CHEBI:17051"/>
    </reaction>
    <physiologicalReaction direction="left-to-right" evidence="8">
        <dbReference type="Rhea" id="RHEA:76160"/>
    </physiologicalReaction>
</comment>
<keyword evidence="10" id="KW-0406">Ion transport</keyword>
<keyword evidence="10" id="KW-0813">Transport</keyword>
<dbReference type="OrthoDB" id="5148600at2"/>
<evidence type="ECO:0000256" key="4">
    <source>
        <dbReference type="ARBA" id="ARBA00022989"/>
    </source>
</evidence>
<keyword evidence="5 10" id="KW-0472">Membrane</keyword>
<dbReference type="eggNOG" id="COG0239">
    <property type="taxonomic scope" value="Bacteria"/>
</dbReference>
<evidence type="ECO:0000256" key="1">
    <source>
        <dbReference type="ARBA" id="ARBA00004651"/>
    </source>
</evidence>
<keyword evidence="2 10" id="KW-1003">Cell membrane</keyword>
<evidence type="ECO:0000256" key="10">
    <source>
        <dbReference type="HAMAP-Rule" id="MF_00454"/>
    </source>
</evidence>
<keyword evidence="4 10" id="KW-1133">Transmembrane helix</keyword>
<dbReference type="Proteomes" id="UP000000771">
    <property type="component" value="Chromosome"/>
</dbReference>
<evidence type="ECO:0000256" key="3">
    <source>
        <dbReference type="ARBA" id="ARBA00022692"/>
    </source>
</evidence>
<comment type="similarity">
    <text evidence="7 10">Belongs to the fluoride channel Fluc/FEX (TC 1.A.43) family.</text>
</comment>
<evidence type="ECO:0000256" key="7">
    <source>
        <dbReference type="ARBA" id="ARBA00035120"/>
    </source>
</evidence>
<name>C7M329_ACIFD</name>
<feature type="transmembrane region" description="Helical" evidence="10">
    <location>
        <begin position="43"/>
        <end position="61"/>
    </location>
</feature>
<evidence type="ECO:0000313" key="11">
    <source>
        <dbReference type="EMBL" id="ACU53423.1"/>
    </source>
</evidence>
<keyword evidence="12" id="KW-1185">Reference proteome</keyword>
<comment type="caution">
    <text evidence="10">Lacks conserved residue(s) required for the propagation of feature annotation.</text>
</comment>
<dbReference type="GO" id="GO:0062054">
    <property type="term" value="F:fluoride channel activity"/>
    <property type="evidence" value="ECO:0007669"/>
    <property type="project" value="UniProtKB-UniRule"/>
</dbReference>
<comment type="activity regulation">
    <text evidence="10">Na(+) is not transported, but it plays an essential structural role and its presence is essential for fluoride channel function.</text>
</comment>
<dbReference type="HAMAP" id="MF_00454">
    <property type="entry name" value="FluC"/>
    <property type="match status" value="1"/>
</dbReference>
<evidence type="ECO:0000256" key="6">
    <source>
        <dbReference type="ARBA" id="ARBA00023303"/>
    </source>
</evidence>
<dbReference type="PANTHER" id="PTHR28259:SF1">
    <property type="entry name" value="FLUORIDE EXPORT PROTEIN 1-RELATED"/>
    <property type="match status" value="1"/>
</dbReference>
<proteinExistence type="inferred from homology"/>
<accession>C7M329</accession>